<dbReference type="Gene3D" id="3.10.20.30">
    <property type="match status" value="1"/>
</dbReference>
<evidence type="ECO:0000256" key="14">
    <source>
        <dbReference type="PIRSR" id="PIRSR000127-3"/>
    </source>
</evidence>
<dbReference type="GO" id="GO:0071949">
    <property type="term" value="F:FAD binding"/>
    <property type="evidence" value="ECO:0007669"/>
    <property type="project" value="InterPro"/>
</dbReference>
<proteinExistence type="inferred from homology"/>
<keyword evidence="9 14" id="KW-0408">Iron</keyword>
<sequence length="1215" mass="132817">MVSHYDKLSKAIFHVPVNACITPLCAVDQMAITTVEGIGSTKTRLHPVQERIAKAHGVQCGFCTPGMVMSMYTLLRNRPSPTLRDIDVALGGNYCRCSCYRSIYEGFKTFTNESCCQGNSGGGTCCKNNSENAPSSSLFNTSDFAPYDSTQEPIFPPELMLNEESPAEILNSGRLTWLRPSSLEQCLKLADEYPNARRVSGMIGAAISSSVPDDQHVAILSLAHVPELNAVDWNEQAVTFGASVTMATMESSLADHLEKLPELHAGPCKVLLQMLDHYGNKQVRHMFSISSNVLPAAPDSDLNVLLVALGAQLNIISTKGKCILIKNHLTLGRGVLIAPPLVNFSLDLPECFSIRKGIFVVLQAFKEWTLCFEAMEMNLEDQNKGIYLCIELCLLISLPCVLIPERRKLTYKNVGSYSRFLLHSNKSSSDAGLVIKATRESALEVPRMSRFWYIQFTKYYQNTTSKLDSIAYLVSHFLSPFLSFQSRGTLLNLDNRYFVAGELYVARVLSDRPHAKILSVDASKAVAVHGVYAFYSAADLASVDNNFGLLDKEELFATDEVVFVGQTIGVVAADCKGVADSAAKLVKVTYEDMPAVFTIEDAIKEGSLFDVTLPVKCGDVTEGFAASDHVIQGEIYAGGQEHFYMEPQTSLAIPGEDGEMEVFTSTQNPTFIQSVVARNLGVPLSKVVIRTKRVGGAFGGKLTNGSAIAATVAVVAQKSGRAARLALSQTEDIKTTGKRGDYLVKYKVGFTDEGKLQALEAVYYGNGGSALDLSIAVLEKGVLHAEGAYKIPHVDVKGRLCKTNLPPRTAFRSLASFQAHLFVENIVSDVAKTCGIPENEVRQLNFYSEGDLTPYNQPLTSCTVQRVWDELMEKSDFEHRRSAVEEFNRANRYAKRGLVTMPMKYGIAIVLRALNQGGALVHVYTDGTVLVASGGVEFGQGFYTKIIQIAAHTLEIPVSKVFISETATNTVPNTSPSGASFTLELNGAAVKVACEQILQRLAPFKKDNPEGTWEEWVQAAYLDRVSLSATGFHKVPDVGFDWALYTGYPFSYFTYGAVCTEVEIDCLTGAHKVMRVDIVMDFGRSLNPAIDVGQIEGAFVQGLGYFTIEELRYSCDGRLVTCSRRDYKIPSLRDIPREMNVHILKNMRNDKGILSSKAVGEPAICLSGSVFLAIKSAVSAARKEVGLSTMFRMNSPATCERIRMACGGQLAKQTT</sequence>
<comment type="cofactor">
    <cofactor evidence="14">
        <name>[2Fe-2S] cluster</name>
        <dbReference type="ChEBI" id="CHEBI:190135"/>
    </cofactor>
    <text evidence="14">Binds 2 [2Fe-2S] clusters.</text>
</comment>
<evidence type="ECO:0000256" key="8">
    <source>
        <dbReference type="ARBA" id="ARBA00023002"/>
    </source>
</evidence>
<reference evidence="16 17" key="1">
    <citation type="journal article" date="2007" name="Science">
        <title>Sea anemone genome reveals ancestral eumetazoan gene repertoire and genomic organization.</title>
        <authorList>
            <person name="Putnam N.H."/>
            <person name="Srivastava M."/>
            <person name="Hellsten U."/>
            <person name="Dirks B."/>
            <person name="Chapman J."/>
            <person name="Salamov A."/>
            <person name="Terry A."/>
            <person name="Shapiro H."/>
            <person name="Lindquist E."/>
            <person name="Kapitonov V.V."/>
            <person name="Jurka J."/>
            <person name="Genikhovich G."/>
            <person name="Grigoriev I.V."/>
            <person name="Lucas S.M."/>
            <person name="Steele R.E."/>
            <person name="Finnerty J.R."/>
            <person name="Technau U."/>
            <person name="Martindale M.Q."/>
            <person name="Rokhsar D.S."/>
        </authorList>
    </citation>
    <scope>NUCLEOTIDE SEQUENCE [LARGE SCALE GENOMIC DNA]</scope>
    <source>
        <strain evidence="17">CH2 X CH6</strain>
    </source>
</reference>
<feature type="binding site" evidence="14">
    <location>
        <position position="95"/>
    </location>
    <ligand>
        <name>[2Fe-2S] cluster</name>
        <dbReference type="ChEBI" id="CHEBI:190135"/>
        <label>2</label>
    </ligand>
</feature>
<dbReference type="InterPro" id="IPR016169">
    <property type="entry name" value="FAD-bd_PCMH_sub2"/>
</dbReference>
<comment type="similarity">
    <text evidence="2">Belongs to the xanthine dehydrogenase family.</text>
</comment>
<dbReference type="PANTHER" id="PTHR45444">
    <property type="entry name" value="XANTHINE DEHYDROGENASE"/>
    <property type="match status" value="1"/>
</dbReference>
<keyword evidence="8" id="KW-0560">Oxidoreductase</keyword>
<feature type="binding site" evidence="14">
    <location>
        <position position="979"/>
    </location>
    <ligand>
        <name>Mo-molybdopterin</name>
        <dbReference type="ChEBI" id="CHEBI:71302"/>
    </ligand>
    <ligandPart>
        <name>Mo</name>
        <dbReference type="ChEBI" id="CHEBI:28685"/>
    </ligandPart>
</feature>
<feature type="binding site" evidence="14">
    <location>
        <position position="63"/>
    </location>
    <ligand>
        <name>[2Fe-2S] cluster</name>
        <dbReference type="ChEBI" id="CHEBI:190135"/>
        <label>2</label>
    </ligand>
</feature>
<evidence type="ECO:0000256" key="4">
    <source>
        <dbReference type="ARBA" id="ARBA00022630"/>
    </source>
</evidence>
<evidence type="ECO:0000313" key="16">
    <source>
        <dbReference type="EMBL" id="EDO33791.1"/>
    </source>
</evidence>
<dbReference type="Gene3D" id="3.30.465.10">
    <property type="match status" value="1"/>
</dbReference>
<dbReference type="PANTHER" id="PTHR45444:SF3">
    <property type="entry name" value="XANTHINE DEHYDROGENASE"/>
    <property type="match status" value="1"/>
</dbReference>
<keyword evidence="3 14" id="KW-0500">Molybdenum</keyword>
<evidence type="ECO:0000256" key="5">
    <source>
        <dbReference type="ARBA" id="ARBA00022714"/>
    </source>
</evidence>
<dbReference type="OMA" id="QCRWKVG"/>
<evidence type="ECO:0000256" key="2">
    <source>
        <dbReference type="ARBA" id="ARBA00006849"/>
    </source>
</evidence>
<dbReference type="Pfam" id="PF01315">
    <property type="entry name" value="Ald_Xan_dh_C"/>
    <property type="match status" value="1"/>
</dbReference>
<evidence type="ECO:0000256" key="7">
    <source>
        <dbReference type="ARBA" id="ARBA00022827"/>
    </source>
</evidence>
<feature type="binding site" evidence="14">
    <location>
        <position position="812"/>
    </location>
    <ligand>
        <name>Mo-molybdopterin</name>
        <dbReference type="ChEBI" id="CHEBI:71302"/>
    </ligand>
    <ligandPart>
        <name>Mo</name>
        <dbReference type="ChEBI" id="CHEBI:28685"/>
    </ligandPart>
</feature>
<keyword evidence="6 14" id="KW-0479">Metal-binding</keyword>
<dbReference type="PROSITE" id="PS51387">
    <property type="entry name" value="FAD_PCMH"/>
    <property type="match status" value="1"/>
</dbReference>
<evidence type="ECO:0000313" key="17">
    <source>
        <dbReference type="Proteomes" id="UP000001593"/>
    </source>
</evidence>
<keyword evidence="5 14" id="KW-0001">2Fe-2S</keyword>
<evidence type="ECO:0000256" key="12">
    <source>
        <dbReference type="PIRSR" id="PIRSR000127-1"/>
    </source>
</evidence>
<dbReference type="SMART" id="SM01008">
    <property type="entry name" value="Ald_Xan_dh_C"/>
    <property type="match status" value="1"/>
</dbReference>
<dbReference type="InterPro" id="IPR037165">
    <property type="entry name" value="AldOxase/xan_DH_Mopterin-bd_sf"/>
</dbReference>
<dbReference type="STRING" id="45351.A7SR70"/>
<feature type="binding site" evidence="14">
    <location>
        <position position="698"/>
    </location>
    <ligand>
        <name>Mo-molybdopterin</name>
        <dbReference type="ChEBI" id="CHEBI:71302"/>
    </ligand>
    <ligandPart>
        <name>Mo</name>
        <dbReference type="ChEBI" id="CHEBI:28685"/>
    </ligandPart>
</feature>
<dbReference type="InterPro" id="IPR016167">
    <property type="entry name" value="FAD-bd_PCMH_sub1"/>
</dbReference>
<feature type="binding site" evidence="14">
    <location>
        <position position="667"/>
    </location>
    <ligand>
        <name>Mo-molybdopterin</name>
        <dbReference type="ChEBI" id="CHEBI:71302"/>
    </ligand>
    <ligandPart>
        <name>Mo</name>
        <dbReference type="ChEBI" id="CHEBI:28685"/>
    </ligandPart>
</feature>
<evidence type="ECO:0000256" key="1">
    <source>
        <dbReference type="ARBA" id="ARBA00001974"/>
    </source>
</evidence>
<keyword evidence="7 13" id="KW-0274">FAD</keyword>
<dbReference type="PIRSF" id="PIRSF000127">
    <property type="entry name" value="Xanthine_DH"/>
    <property type="match status" value="1"/>
</dbReference>
<dbReference type="Gene3D" id="3.30.43.10">
    <property type="entry name" value="Uridine Diphospho-n-acetylenolpyruvylglucosamine Reductase, domain 2"/>
    <property type="match status" value="1"/>
</dbReference>
<keyword evidence="17" id="KW-1185">Reference proteome</keyword>
<dbReference type="FunFam" id="3.30.365.10:FF:000004">
    <property type="entry name" value="Xanthine dehydrogenase oxidase"/>
    <property type="match status" value="1"/>
</dbReference>
<dbReference type="InterPro" id="IPR002346">
    <property type="entry name" value="Mopterin_DH_FAD-bd"/>
</dbReference>
<dbReference type="InterPro" id="IPR012675">
    <property type="entry name" value="Beta-grasp_dom_sf"/>
</dbReference>
<dbReference type="PhylomeDB" id="A7SR70"/>
<dbReference type="InterPro" id="IPR016208">
    <property type="entry name" value="Ald_Oxase/xanthine_DH-like"/>
</dbReference>
<dbReference type="InterPro" id="IPR046867">
    <property type="entry name" value="AldOxase/xan_DH_MoCoBD2"/>
</dbReference>
<feature type="binding site" evidence="13">
    <location>
        <begin position="288"/>
        <end position="292"/>
    </location>
    <ligand>
        <name>FAD</name>
        <dbReference type="ChEBI" id="CHEBI:57692"/>
    </ligand>
</feature>
<dbReference type="Pfam" id="PF00941">
    <property type="entry name" value="FAD_binding_5"/>
    <property type="match status" value="1"/>
</dbReference>
<dbReference type="Gene3D" id="3.30.365.10">
    <property type="entry name" value="Aldehyde oxidase/xanthine dehydrogenase, molybdopterin binding domain"/>
    <property type="match status" value="4"/>
</dbReference>
<evidence type="ECO:0000256" key="9">
    <source>
        <dbReference type="ARBA" id="ARBA00023004"/>
    </source>
</evidence>
<dbReference type="Pfam" id="PF01799">
    <property type="entry name" value="Fer2_2"/>
    <property type="match status" value="1"/>
</dbReference>
<dbReference type="Gene3D" id="1.10.150.120">
    <property type="entry name" value="[2Fe-2S]-binding domain"/>
    <property type="match status" value="1"/>
</dbReference>
<evidence type="ECO:0000259" key="15">
    <source>
        <dbReference type="PROSITE" id="PS51387"/>
    </source>
</evidence>
<dbReference type="AlphaFoldDB" id="A7SR70"/>
<comment type="cofactor">
    <cofactor evidence="14">
        <name>Mo-molybdopterin</name>
        <dbReference type="ChEBI" id="CHEBI:71302"/>
    </cofactor>
    <text evidence="14">Binds 1 Mo-molybdopterin (Mo-MPT) cofactor per subunit.</text>
</comment>
<evidence type="ECO:0000256" key="13">
    <source>
        <dbReference type="PIRSR" id="PIRSR000127-2"/>
    </source>
</evidence>
<feature type="binding site" evidence="14">
    <location>
        <position position="20"/>
    </location>
    <ligand>
        <name>[2Fe-2S] cluster</name>
        <dbReference type="ChEBI" id="CHEBI:190135"/>
        <label>1</label>
    </ligand>
</feature>
<accession>A7SR70</accession>
<dbReference type="SUPFAM" id="SSF56176">
    <property type="entry name" value="FAD-binding/transporter-associated domain-like"/>
    <property type="match status" value="1"/>
</dbReference>
<dbReference type="Pfam" id="PF02738">
    <property type="entry name" value="MoCoBD_1"/>
    <property type="match status" value="1"/>
</dbReference>
<dbReference type="eggNOG" id="KOG0430">
    <property type="taxonomic scope" value="Eukaryota"/>
</dbReference>
<gene>
    <name evidence="16" type="ORF">NEMVEDRAFT_v1g192610</name>
</gene>
<dbReference type="GO" id="GO:0016491">
    <property type="term" value="F:oxidoreductase activity"/>
    <property type="evidence" value="ECO:0000318"/>
    <property type="project" value="GO_Central"/>
</dbReference>
<dbReference type="InterPro" id="IPR002888">
    <property type="entry name" value="2Fe-2S-bd"/>
</dbReference>
<comment type="cofactor">
    <cofactor evidence="11">
        <name>[2Fe-2S] cluster</name>
        <dbReference type="ChEBI" id="CHEBI:190135"/>
    </cofactor>
</comment>
<feature type="active site" description="Proton acceptor" evidence="12">
    <location>
        <position position="1161"/>
    </location>
</feature>
<dbReference type="InterPro" id="IPR036318">
    <property type="entry name" value="FAD-bd_PCMH-like_sf"/>
</dbReference>
<protein>
    <recommendedName>
        <fullName evidence="15">FAD-binding PCMH-type domain-containing protein</fullName>
    </recommendedName>
</protein>
<dbReference type="EMBL" id="DS469757">
    <property type="protein sequence ID" value="EDO33791.1"/>
    <property type="molecule type" value="Genomic_DNA"/>
</dbReference>
<dbReference type="InterPro" id="IPR036884">
    <property type="entry name" value="2Fe-2S-bd_dom_sf"/>
</dbReference>
<evidence type="ECO:0000256" key="6">
    <source>
        <dbReference type="ARBA" id="ARBA00022723"/>
    </source>
</evidence>
<feature type="domain" description="FAD-binding PCMH-type" evidence="15">
    <location>
        <begin position="170"/>
        <end position="375"/>
    </location>
</feature>
<name>A7SR70_NEMVE</name>
<dbReference type="FunFam" id="3.90.1170.50:FF:000017">
    <property type="entry name" value="Predicted protein"/>
    <property type="match status" value="1"/>
</dbReference>
<evidence type="ECO:0000256" key="3">
    <source>
        <dbReference type="ARBA" id="ARBA00022505"/>
    </source>
</evidence>
<evidence type="ECO:0000256" key="11">
    <source>
        <dbReference type="ARBA" id="ARBA00034078"/>
    </source>
</evidence>
<dbReference type="HOGENOM" id="CLU_001681_1_2_1"/>
<keyword evidence="10 14" id="KW-0411">Iron-sulfur</keyword>
<dbReference type="Gene3D" id="3.90.1170.50">
    <property type="entry name" value="Aldehyde oxidase/xanthine dehydrogenase, a/b hammerhead"/>
    <property type="match status" value="1"/>
</dbReference>
<organism evidence="16 17">
    <name type="scientific">Nematostella vectensis</name>
    <name type="common">Starlet sea anemone</name>
    <dbReference type="NCBI Taxonomy" id="45351"/>
    <lineage>
        <taxon>Eukaryota</taxon>
        <taxon>Metazoa</taxon>
        <taxon>Cnidaria</taxon>
        <taxon>Anthozoa</taxon>
        <taxon>Hexacorallia</taxon>
        <taxon>Actiniaria</taxon>
        <taxon>Edwardsiidae</taxon>
        <taxon>Nematostella</taxon>
    </lineage>
</organism>
<evidence type="ECO:0000256" key="10">
    <source>
        <dbReference type="ARBA" id="ARBA00023014"/>
    </source>
</evidence>
<comment type="cofactor">
    <cofactor evidence="1 13">
        <name>FAD</name>
        <dbReference type="ChEBI" id="CHEBI:57692"/>
    </cofactor>
</comment>
<dbReference type="GO" id="GO:0051537">
    <property type="term" value="F:2 iron, 2 sulfur cluster binding"/>
    <property type="evidence" value="ECO:0007669"/>
    <property type="project" value="UniProtKB-KW"/>
</dbReference>
<dbReference type="GO" id="GO:0005506">
    <property type="term" value="F:iron ion binding"/>
    <property type="evidence" value="ECO:0007669"/>
    <property type="project" value="InterPro"/>
</dbReference>
<keyword evidence="4" id="KW-0285">Flavoprotein</keyword>
<dbReference type="InParanoid" id="A7SR70"/>
<dbReference type="FunCoup" id="A7SR70">
    <property type="interactions" value="93"/>
</dbReference>
<dbReference type="InterPro" id="IPR000674">
    <property type="entry name" value="Ald_Oxase/Xan_DH_a/b"/>
</dbReference>
<dbReference type="Proteomes" id="UP000001593">
    <property type="component" value="Unassembled WGS sequence"/>
</dbReference>
<feature type="binding site" evidence="14">
    <location>
        <position position="60"/>
    </location>
    <ligand>
        <name>[2Fe-2S] cluster</name>
        <dbReference type="ChEBI" id="CHEBI:190135"/>
        <label>2</label>
    </ligand>
</feature>
<dbReference type="SUPFAM" id="SSF56003">
    <property type="entry name" value="Molybdenum cofactor-binding domain"/>
    <property type="match status" value="1"/>
</dbReference>
<dbReference type="FunFam" id="1.10.150.120:FF:000009">
    <property type="entry name" value="Aldehyde oxidase 6"/>
    <property type="match status" value="1"/>
</dbReference>
<dbReference type="InterPro" id="IPR016166">
    <property type="entry name" value="FAD-bd_PCMH"/>
</dbReference>
<dbReference type="FunFam" id="3.30.365.10:FF:000003">
    <property type="entry name" value="Aldehyde oxidase 1"/>
    <property type="match status" value="1"/>
</dbReference>
<dbReference type="SUPFAM" id="SSF54665">
    <property type="entry name" value="CO dehydrogenase molybdoprotein N-domain-like"/>
    <property type="match status" value="1"/>
</dbReference>
<dbReference type="InterPro" id="IPR008274">
    <property type="entry name" value="AldOxase/xan_DH_MoCoBD1"/>
</dbReference>
<feature type="binding site" evidence="14">
    <location>
        <position position="97"/>
    </location>
    <ligand>
        <name>[2Fe-2S] cluster</name>
        <dbReference type="ChEBI" id="CHEBI:190135"/>
        <label>2</label>
    </ligand>
</feature>
<feature type="binding site" evidence="13">
    <location>
        <position position="301"/>
    </location>
    <ligand>
        <name>FAD</name>
        <dbReference type="ChEBI" id="CHEBI:57692"/>
    </ligand>
</feature>
<dbReference type="SUPFAM" id="SSF47741">
    <property type="entry name" value="CO dehydrogenase ISP C-domain like"/>
    <property type="match status" value="1"/>
</dbReference>
<dbReference type="Pfam" id="PF20256">
    <property type="entry name" value="MoCoBD_2"/>
    <property type="match status" value="1"/>
</dbReference>
<dbReference type="InterPro" id="IPR036856">
    <property type="entry name" value="Ald_Oxase/Xan_DH_a/b_sf"/>
</dbReference>